<dbReference type="EMBL" id="BMIF01000001">
    <property type="protein sequence ID" value="GGA52367.1"/>
    <property type="molecule type" value="Genomic_DNA"/>
</dbReference>
<comment type="similarity">
    <text evidence="1">Belongs to the FemABX family.</text>
</comment>
<evidence type="ECO:0000256" key="4">
    <source>
        <dbReference type="ARBA" id="ARBA00022984"/>
    </source>
</evidence>
<gene>
    <name evidence="8" type="ORF">GCM10011385_02100</name>
</gene>
<keyword evidence="6" id="KW-0961">Cell wall biogenesis/degradation</keyword>
<name>A0A916VYA7_9HYPH</name>
<accession>A0A916VYA7</accession>
<keyword evidence="9" id="KW-1185">Reference proteome</keyword>
<dbReference type="InterPro" id="IPR016181">
    <property type="entry name" value="Acyl_CoA_acyltransferase"/>
</dbReference>
<dbReference type="InterPro" id="IPR003447">
    <property type="entry name" value="FEMABX"/>
</dbReference>
<sequence>MSEQYTIEVDTIPNDAWDDICCDFLDLSGEQVAAFSSGHWKGRDSHILLRRDGEPVAGARVAIFKLPLVGRGTAYLRFGPFWRRKGQPVDPAIYRRMIAALHEEYCVKRGHCLTILPRPHPDYHAQECAWLRELGFENRRPYHDADRFVVNTSLDAEAQLKSLAQKWRYNLRQAQKNELDVRLSEDRADVEAFKALHASMTERKKFVEAGPIHLATELMTNLPPDLKPKLFIATHEGKLVAGALLGIFGDAAYYLFGATSSEALPLRAGYALQWEVVRWLHENGYPWYDLGGIADEPGLRQFKAGLVGKAGRIVTMEGELDRWESGVSRLSADVIFKVRDMRQRFRQAKPTATKDQAA</sequence>
<dbReference type="SUPFAM" id="SSF55729">
    <property type="entry name" value="Acyl-CoA N-acyltransferases (Nat)"/>
    <property type="match status" value="1"/>
</dbReference>
<feature type="domain" description="BioF2-like acetyltransferase" evidence="7">
    <location>
        <begin position="165"/>
        <end position="295"/>
    </location>
</feature>
<dbReference type="GO" id="GO:0016755">
    <property type="term" value="F:aminoacyltransferase activity"/>
    <property type="evidence" value="ECO:0007669"/>
    <property type="project" value="InterPro"/>
</dbReference>
<dbReference type="InterPro" id="IPR038740">
    <property type="entry name" value="BioF2-like_GNAT_dom"/>
</dbReference>
<dbReference type="RefSeq" id="WP_188719070.1">
    <property type="nucleotide sequence ID" value="NZ_BMIF01000001.1"/>
</dbReference>
<protein>
    <recommendedName>
        <fullName evidence="7">BioF2-like acetyltransferase domain-containing protein</fullName>
    </recommendedName>
</protein>
<dbReference type="Pfam" id="PF13480">
    <property type="entry name" value="Acetyltransf_6"/>
    <property type="match status" value="1"/>
</dbReference>
<reference evidence="8" key="2">
    <citation type="submission" date="2020-09" db="EMBL/GenBank/DDBJ databases">
        <authorList>
            <person name="Sun Q."/>
            <person name="Zhou Y."/>
        </authorList>
    </citation>
    <scope>NUCLEOTIDE SEQUENCE</scope>
    <source>
        <strain evidence="8">CGMCC 1.15320</strain>
    </source>
</reference>
<dbReference type="GO" id="GO:0008360">
    <property type="term" value="P:regulation of cell shape"/>
    <property type="evidence" value="ECO:0007669"/>
    <property type="project" value="UniProtKB-KW"/>
</dbReference>
<dbReference type="PROSITE" id="PS51191">
    <property type="entry name" value="FEMABX"/>
    <property type="match status" value="1"/>
</dbReference>
<dbReference type="PANTHER" id="PTHR36174:SF1">
    <property type="entry name" value="LIPID II:GLYCINE GLYCYLTRANSFERASE"/>
    <property type="match status" value="1"/>
</dbReference>
<evidence type="ECO:0000313" key="9">
    <source>
        <dbReference type="Proteomes" id="UP000636264"/>
    </source>
</evidence>
<dbReference type="Gene3D" id="3.40.630.30">
    <property type="match status" value="2"/>
</dbReference>
<reference evidence="8" key="1">
    <citation type="journal article" date="2014" name="Int. J. Syst. Evol. Microbiol.">
        <title>Complete genome sequence of Corynebacterium casei LMG S-19264T (=DSM 44701T), isolated from a smear-ripened cheese.</title>
        <authorList>
            <consortium name="US DOE Joint Genome Institute (JGI-PGF)"/>
            <person name="Walter F."/>
            <person name="Albersmeier A."/>
            <person name="Kalinowski J."/>
            <person name="Ruckert C."/>
        </authorList>
    </citation>
    <scope>NUCLEOTIDE SEQUENCE</scope>
    <source>
        <strain evidence="8">CGMCC 1.15320</strain>
    </source>
</reference>
<keyword evidence="2" id="KW-0808">Transferase</keyword>
<dbReference type="Proteomes" id="UP000636264">
    <property type="component" value="Unassembled WGS sequence"/>
</dbReference>
<organism evidence="8 9">
    <name type="scientific">Nitratireductor aestuarii</name>
    <dbReference type="NCBI Taxonomy" id="1735103"/>
    <lineage>
        <taxon>Bacteria</taxon>
        <taxon>Pseudomonadati</taxon>
        <taxon>Pseudomonadota</taxon>
        <taxon>Alphaproteobacteria</taxon>
        <taxon>Hyphomicrobiales</taxon>
        <taxon>Phyllobacteriaceae</taxon>
        <taxon>Nitratireductor</taxon>
    </lineage>
</organism>
<evidence type="ECO:0000313" key="8">
    <source>
        <dbReference type="EMBL" id="GGA52367.1"/>
    </source>
</evidence>
<comment type="caution">
    <text evidence="8">The sequence shown here is derived from an EMBL/GenBank/DDBJ whole genome shotgun (WGS) entry which is preliminary data.</text>
</comment>
<evidence type="ECO:0000256" key="1">
    <source>
        <dbReference type="ARBA" id="ARBA00009943"/>
    </source>
</evidence>
<evidence type="ECO:0000256" key="6">
    <source>
        <dbReference type="ARBA" id="ARBA00023316"/>
    </source>
</evidence>
<keyword evidence="4" id="KW-0573">Peptidoglycan synthesis</keyword>
<keyword evidence="5" id="KW-0012">Acyltransferase</keyword>
<dbReference type="InterPro" id="IPR050644">
    <property type="entry name" value="PG_Glycine_Bridge_Synth"/>
</dbReference>
<evidence type="ECO:0000259" key="7">
    <source>
        <dbReference type="Pfam" id="PF13480"/>
    </source>
</evidence>
<keyword evidence="3" id="KW-0133">Cell shape</keyword>
<evidence type="ECO:0000256" key="3">
    <source>
        <dbReference type="ARBA" id="ARBA00022960"/>
    </source>
</evidence>
<dbReference type="PANTHER" id="PTHR36174">
    <property type="entry name" value="LIPID II:GLYCINE GLYCYLTRANSFERASE"/>
    <property type="match status" value="1"/>
</dbReference>
<evidence type="ECO:0000256" key="2">
    <source>
        <dbReference type="ARBA" id="ARBA00022679"/>
    </source>
</evidence>
<dbReference type="GO" id="GO:0071555">
    <property type="term" value="P:cell wall organization"/>
    <property type="evidence" value="ECO:0007669"/>
    <property type="project" value="UniProtKB-KW"/>
</dbReference>
<dbReference type="GO" id="GO:0009252">
    <property type="term" value="P:peptidoglycan biosynthetic process"/>
    <property type="evidence" value="ECO:0007669"/>
    <property type="project" value="UniProtKB-KW"/>
</dbReference>
<proteinExistence type="inferred from homology"/>
<dbReference type="AlphaFoldDB" id="A0A916VYA7"/>
<evidence type="ECO:0000256" key="5">
    <source>
        <dbReference type="ARBA" id="ARBA00023315"/>
    </source>
</evidence>